<evidence type="ECO:0000256" key="3">
    <source>
        <dbReference type="ARBA" id="ARBA00022989"/>
    </source>
</evidence>
<comment type="subcellular location">
    <subcellularLocation>
        <location evidence="1">Membrane</location>
        <topology evidence="1">Multi-pass membrane protein</topology>
    </subcellularLocation>
</comment>
<evidence type="ECO:0000256" key="4">
    <source>
        <dbReference type="ARBA" id="ARBA00023136"/>
    </source>
</evidence>
<feature type="transmembrane region" description="Helical" evidence="7">
    <location>
        <begin position="36"/>
        <end position="62"/>
    </location>
</feature>
<dbReference type="SUPFAM" id="SSF103473">
    <property type="entry name" value="MFS general substrate transporter"/>
    <property type="match status" value="1"/>
</dbReference>
<feature type="transmembrane region" description="Helical" evidence="7">
    <location>
        <begin position="164"/>
        <end position="183"/>
    </location>
</feature>
<dbReference type="PANTHER" id="PTHR23501">
    <property type="entry name" value="MAJOR FACILITATOR SUPERFAMILY"/>
    <property type="match status" value="1"/>
</dbReference>
<dbReference type="OrthoDB" id="10021397at2759"/>
<feature type="transmembrane region" description="Helical" evidence="7">
    <location>
        <begin position="305"/>
        <end position="326"/>
    </location>
</feature>
<feature type="transmembrane region" description="Helical" evidence="7">
    <location>
        <begin position="129"/>
        <end position="152"/>
    </location>
</feature>
<dbReference type="Proteomes" id="UP001140502">
    <property type="component" value="Unassembled WGS sequence"/>
</dbReference>
<proteinExistence type="predicted"/>
<dbReference type="FunFam" id="1.20.1720.10:FF:000012">
    <property type="entry name" value="MFS toxin efflux pump (AflT)"/>
    <property type="match status" value="1"/>
</dbReference>
<reference evidence="9" key="1">
    <citation type="submission" date="2022-10" db="EMBL/GenBank/DDBJ databases">
        <title>Tapping the CABI collections for fungal endophytes: first genome assemblies for Collariella, Neodidymelliopsis, Ascochyta clinopodiicola, Didymella pomorum, Didymosphaeria variabile, Neocosmospora piperis and Neocucurbitaria cava.</title>
        <authorList>
            <person name="Hill R."/>
        </authorList>
    </citation>
    <scope>NUCLEOTIDE SEQUENCE</scope>
    <source>
        <strain evidence="9">IMI 366586</strain>
    </source>
</reference>
<feature type="region of interest" description="Disordered" evidence="6">
    <location>
        <begin position="1"/>
        <end position="26"/>
    </location>
</feature>
<dbReference type="PANTHER" id="PTHR23501:SF153">
    <property type="entry name" value="AFLATOXIN EFFLUX PUMP, PUTATIVE-RELATED"/>
    <property type="match status" value="1"/>
</dbReference>
<dbReference type="CDD" id="cd17502">
    <property type="entry name" value="MFS_Azr1_MDR_like"/>
    <property type="match status" value="1"/>
</dbReference>
<evidence type="ECO:0000256" key="7">
    <source>
        <dbReference type="SAM" id="Phobius"/>
    </source>
</evidence>
<organism evidence="9 10">
    <name type="scientific">Fusarium piperis</name>
    <dbReference type="NCBI Taxonomy" id="1435070"/>
    <lineage>
        <taxon>Eukaryota</taxon>
        <taxon>Fungi</taxon>
        <taxon>Dikarya</taxon>
        <taxon>Ascomycota</taxon>
        <taxon>Pezizomycotina</taxon>
        <taxon>Sordariomycetes</taxon>
        <taxon>Hypocreomycetidae</taxon>
        <taxon>Hypocreales</taxon>
        <taxon>Nectriaceae</taxon>
        <taxon>Fusarium</taxon>
        <taxon>Fusarium solani species complex</taxon>
    </lineage>
</organism>
<feature type="transmembrane region" description="Helical" evidence="7">
    <location>
        <begin position="332"/>
        <end position="354"/>
    </location>
</feature>
<feature type="transmembrane region" description="Helical" evidence="7">
    <location>
        <begin position="264"/>
        <end position="285"/>
    </location>
</feature>
<evidence type="ECO:0000256" key="2">
    <source>
        <dbReference type="ARBA" id="ARBA00022692"/>
    </source>
</evidence>
<keyword evidence="2 7" id="KW-0812">Transmembrane</keyword>
<feature type="transmembrane region" description="Helical" evidence="7">
    <location>
        <begin position="469"/>
        <end position="490"/>
    </location>
</feature>
<sequence>MAILQPAIPNTNDAPSTAPLQSTPVEEPTYPSGLRLALLITSVFVAMFLVSLDRLIITTAIPQITDDFNAVTDIGWYGSAYLLTLCAFQLLFGKIYSFLSIKKTLLSVILLFEIGSTICGAAPNSVVFIIGRAIAGVGAAGIMTGVMVVIVHSVPLHKRPLYQGMFSAVFGTASVVGPLLGGVFTSKVTWRLCFYINLPLGGVAMVVIKLLLNIPDQDKTNLSLKSKISQLDIYGTILFIPGTVCLVLALQWGGLVHAWNDGRVIVLLALAGLLLLGFATVQVFLPKTATIPPRIFMQRSIAAGFFATLCIGSQMMIFTSLSTGILVKRIGYYTPFMILGVCFMSVGAGLLTTLHINTSTPKLIGYQILYGWGMGSVSQAPNLAAQTVLAKKDIPIGASLMFFSQLLGGTIFVSVAQNMINNQLLHRLSSVQGFSAENIQKSGATSLTHLPPSIKTTVLVAYNESIRTVFRVGLILVCLTMLGALSMEWLSVKKDVRKESLEGGEGSIEKIGGEK</sequence>
<feature type="domain" description="Major facilitator superfamily (MFS) profile" evidence="8">
    <location>
        <begin position="39"/>
        <end position="495"/>
    </location>
</feature>
<dbReference type="PROSITE" id="PS50850">
    <property type="entry name" value="MFS"/>
    <property type="match status" value="1"/>
</dbReference>
<feature type="transmembrane region" description="Helical" evidence="7">
    <location>
        <begin position="189"/>
        <end position="212"/>
    </location>
</feature>
<dbReference type="PRINTS" id="PR01036">
    <property type="entry name" value="TCRTETB"/>
</dbReference>
<dbReference type="GO" id="GO:0022857">
    <property type="term" value="F:transmembrane transporter activity"/>
    <property type="evidence" value="ECO:0007669"/>
    <property type="project" value="InterPro"/>
</dbReference>
<evidence type="ECO:0000313" key="9">
    <source>
        <dbReference type="EMBL" id="KAJ4322844.1"/>
    </source>
</evidence>
<protein>
    <recommendedName>
        <fullName evidence="8">Major facilitator superfamily (MFS) profile domain-containing protein</fullName>
    </recommendedName>
</protein>
<evidence type="ECO:0000256" key="1">
    <source>
        <dbReference type="ARBA" id="ARBA00004141"/>
    </source>
</evidence>
<dbReference type="InterPro" id="IPR036259">
    <property type="entry name" value="MFS_trans_sf"/>
</dbReference>
<feature type="transmembrane region" description="Helical" evidence="7">
    <location>
        <begin position="74"/>
        <end position="92"/>
    </location>
</feature>
<keyword evidence="10" id="KW-1185">Reference proteome</keyword>
<dbReference type="InterPro" id="IPR011701">
    <property type="entry name" value="MFS"/>
</dbReference>
<gene>
    <name evidence="9" type="ORF">N0V84_004608</name>
</gene>
<name>A0A9W8WFK9_9HYPO</name>
<comment type="caution">
    <text evidence="9">The sequence shown here is derived from an EMBL/GenBank/DDBJ whole genome shotgun (WGS) entry which is preliminary data.</text>
</comment>
<feature type="transmembrane region" description="Helical" evidence="7">
    <location>
        <begin position="400"/>
        <end position="420"/>
    </location>
</feature>
<dbReference type="EMBL" id="JAPEUR010000077">
    <property type="protein sequence ID" value="KAJ4322844.1"/>
    <property type="molecule type" value="Genomic_DNA"/>
</dbReference>
<feature type="transmembrane region" description="Helical" evidence="7">
    <location>
        <begin position="104"/>
        <end position="123"/>
    </location>
</feature>
<dbReference type="Gene3D" id="1.20.1250.20">
    <property type="entry name" value="MFS general substrate transporter like domains"/>
    <property type="match status" value="1"/>
</dbReference>
<dbReference type="InterPro" id="IPR020846">
    <property type="entry name" value="MFS_dom"/>
</dbReference>
<keyword evidence="5" id="KW-0325">Glycoprotein</keyword>
<keyword evidence="4 7" id="KW-0472">Membrane</keyword>
<evidence type="ECO:0000313" key="10">
    <source>
        <dbReference type="Proteomes" id="UP001140502"/>
    </source>
</evidence>
<evidence type="ECO:0000259" key="8">
    <source>
        <dbReference type="PROSITE" id="PS50850"/>
    </source>
</evidence>
<dbReference type="GO" id="GO:0005886">
    <property type="term" value="C:plasma membrane"/>
    <property type="evidence" value="ECO:0007669"/>
    <property type="project" value="TreeGrafter"/>
</dbReference>
<dbReference type="FunFam" id="1.20.1250.20:FF:001158">
    <property type="entry name" value="Efflux pump afoB"/>
    <property type="match status" value="1"/>
</dbReference>
<feature type="transmembrane region" description="Helical" evidence="7">
    <location>
        <begin position="233"/>
        <end position="252"/>
    </location>
</feature>
<evidence type="ECO:0000256" key="5">
    <source>
        <dbReference type="ARBA" id="ARBA00023180"/>
    </source>
</evidence>
<keyword evidence="3 7" id="KW-1133">Transmembrane helix</keyword>
<dbReference type="Pfam" id="PF07690">
    <property type="entry name" value="MFS_1"/>
    <property type="match status" value="1"/>
</dbReference>
<evidence type="ECO:0000256" key="6">
    <source>
        <dbReference type="SAM" id="MobiDB-lite"/>
    </source>
</evidence>
<dbReference type="AlphaFoldDB" id="A0A9W8WFK9"/>
<feature type="compositionally biased region" description="Polar residues" evidence="6">
    <location>
        <begin position="8"/>
        <end position="24"/>
    </location>
</feature>
<accession>A0A9W8WFK9</accession>